<dbReference type="InterPro" id="IPR009195">
    <property type="entry name" value="Uncharacterised_YjbK"/>
</dbReference>
<dbReference type="Gene3D" id="2.40.320.10">
    <property type="entry name" value="Hypothetical Protein Pfu-838710-001"/>
    <property type="match status" value="1"/>
</dbReference>
<dbReference type="CDD" id="cd07762">
    <property type="entry name" value="CYTH-like_Pase_1"/>
    <property type="match status" value="1"/>
</dbReference>
<evidence type="ECO:0000259" key="1">
    <source>
        <dbReference type="PROSITE" id="PS51707"/>
    </source>
</evidence>
<dbReference type="PIRSF" id="PIRSF012526">
    <property type="entry name" value="CYTH_UCP012526"/>
    <property type="match status" value="1"/>
</dbReference>
<dbReference type="PATRIC" id="fig|218284.4.peg.400"/>
<dbReference type="AlphaFoldDB" id="A0A0P6WTZ0"/>
<organism evidence="2 3">
    <name type="scientific">Rossellomorea vietnamensis</name>
    <dbReference type="NCBI Taxonomy" id="218284"/>
    <lineage>
        <taxon>Bacteria</taxon>
        <taxon>Bacillati</taxon>
        <taxon>Bacillota</taxon>
        <taxon>Bacilli</taxon>
        <taxon>Bacillales</taxon>
        <taxon>Bacillaceae</taxon>
        <taxon>Rossellomorea</taxon>
    </lineage>
</organism>
<dbReference type="Proteomes" id="UP000050398">
    <property type="component" value="Unassembled WGS sequence"/>
</dbReference>
<name>A0A0P6WTZ0_9BACI</name>
<dbReference type="Pfam" id="PF01928">
    <property type="entry name" value="CYTH"/>
    <property type="match status" value="1"/>
</dbReference>
<dbReference type="SUPFAM" id="SSF55154">
    <property type="entry name" value="CYTH-like phosphatases"/>
    <property type="match status" value="1"/>
</dbReference>
<dbReference type="RefSeq" id="WP_060670235.1">
    <property type="nucleotide sequence ID" value="NZ_LIXZ01000001.1"/>
</dbReference>
<dbReference type="EMBL" id="LIXZ01000001">
    <property type="protein sequence ID" value="KPL61405.1"/>
    <property type="molecule type" value="Genomic_DNA"/>
</dbReference>
<gene>
    <name evidence="2" type="ORF">AM506_01900</name>
</gene>
<dbReference type="PROSITE" id="PS51707">
    <property type="entry name" value="CYTH"/>
    <property type="match status" value="1"/>
</dbReference>
<dbReference type="InterPro" id="IPR033469">
    <property type="entry name" value="CYTH-like_dom_sf"/>
</dbReference>
<feature type="domain" description="CYTH" evidence="1">
    <location>
        <begin position="4"/>
        <end position="192"/>
    </location>
</feature>
<accession>A0A0P6WTZ0</accession>
<dbReference type="SMART" id="SM01118">
    <property type="entry name" value="CYTH"/>
    <property type="match status" value="1"/>
</dbReference>
<reference evidence="2 3" key="1">
    <citation type="submission" date="2015-08" db="EMBL/GenBank/DDBJ databases">
        <title>Draft Genome Sequence of Bacillus vietnamensis UCD-SED5.</title>
        <authorList>
            <person name="Lee R.D."/>
            <person name="Jospin G."/>
            <person name="Lang J.M."/>
            <person name="Coil D.A."/>
            <person name="Eisen J.A."/>
        </authorList>
    </citation>
    <scope>NUCLEOTIDE SEQUENCE [LARGE SCALE GENOMIC DNA]</scope>
    <source>
        <strain evidence="2 3">UCD-SED5</strain>
    </source>
</reference>
<dbReference type="InterPro" id="IPR023577">
    <property type="entry name" value="CYTH_domain"/>
</dbReference>
<dbReference type="OrthoDB" id="384378at2"/>
<protein>
    <recommendedName>
        <fullName evidence="1">CYTH domain-containing protein</fullName>
    </recommendedName>
</protein>
<proteinExistence type="predicted"/>
<sequence>MAQEIEIEFKNLVTKDEFTILTSHFHINEEDFISQDNHYFDTPDYQLKEKQSALRIREKDGRYTLTLKTPLKEDLLETNQSLSKNQSDSLLQDGLFPEGEVRDVLISLSIPYESLQHFGTLTTSRAEIPYRNGLLVFDQSSYLKREDYELEYEVKERTSGEAIFLELLKQHKIPLRQTDNKIKRFYLEKLKQDRS</sequence>
<evidence type="ECO:0000313" key="3">
    <source>
        <dbReference type="Proteomes" id="UP000050398"/>
    </source>
</evidence>
<comment type="caution">
    <text evidence="2">The sequence shown here is derived from an EMBL/GenBank/DDBJ whole genome shotgun (WGS) entry which is preliminary data.</text>
</comment>
<evidence type="ECO:0000313" key="2">
    <source>
        <dbReference type="EMBL" id="KPL61405.1"/>
    </source>
</evidence>